<keyword evidence="3" id="KW-1185">Reference proteome</keyword>
<dbReference type="STRING" id="1499686.BN1079_01382"/>
<dbReference type="EMBL" id="CCSF01000001">
    <property type="protein sequence ID" value="CDZ94071.1"/>
    <property type="molecule type" value="Genomic_DNA"/>
</dbReference>
<dbReference type="AlphaFoldDB" id="A0A078LW33"/>
<evidence type="ECO:0000313" key="2">
    <source>
        <dbReference type="EMBL" id="CDZ94071.1"/>
    </source>
</evidence>
<gene>
    <name evidence="2" type="ORF">BN1079_01382</name>
</gene>
<accession>A0A078LW33</accession>
<dbReference type="HOGENOM" id="CLU_1163944_0_0_6"/>
<feature type="signal peptide" evidence="1">
    <location>
        <begin position="1"/>
        <end position="17"/>
    </location>
</feature>
<name>A0A078LW33_9PSED</name>
<dbReference type="OrthoDB" id="6076302at2"/>
<feature type="chain" id="PRO_5001741480" description="DUF2057 domain-containing protein" evidence="1">
    <location>
        <begin position="18"/>
        <end position="231"/>
    </location>
</feature>
<proteinExistence type="predicted"/>
<dbReference type="eggNOG" id="COG3110">
    <property type="taxonomic scope" value="Bacteria"/>
</dbReference>
<evidence type="ECO:0008006" key="4">
    <source>
        <dbReference type="Google" id="ProtNLM"/>
    </source>
</evidence>
<sequence>MRSLFVLAMACLLAACAQQPHVQLYSGSPLPESQILTLVVPSELEIRSINGQPHSAANSMFGASDKRLHLQPGAYQVQAFYKNGFDINGGMSHELVRGRTAIFNFEGKAGETWRLEFERPQNLAEARAFETEFPAWAMNTRTGERIEAEAGNRNTSVLSAMLGTSEVAPEATSVAPLGAVTEPAAQGVPLRSAPTATAALPHSDATLTTLQQMWNLLTPESRAAFLRWAQQ</sequence>
<protein>
    <recommendedName>
        <fullName evidence="4">DUF2057 domain-containing protein</fullName>
    </recommendedName>
</protein>
<reference evidence="2 3" key="1">
    <citation type="submission" date="2014-07" db="EMBL/GenBank/DDBJ databases">
        <authorList>
            <person name="Urmite Genomes Urmite Genomes"/>
        </authorList>
    </citation>
    <scope>NUCLEOTIDE SEQUENCE [LARGE SCALE GENOMIC DNA]</scope>
    <source>
        <strain evidence="2 3">20_BN</strain>
    </source>
</reference>
<dbReference type="Pfam" id="PF09829">
    <property type="entry name" value="DUF2057"/>
    <property type="match status" value="1"/>
</dbReference>
<evidence type="ECO:0000313" key="3">
    <source>
        <dbReference type="Proteomes" id="UP000053902"/>
    </source>
</evidence>
<dbReference type="RefSeq" id="WP_037023202.1">
    <property type="nucleotide sequence ID" value="NZ_CCSF01000001.1"/>
</dbReference>
<dbReference type="PROSITE" id="PS51257">
    <property type="entry name" value="PROKAR_LIPOPROTEIN"/>
    <property type="match status" value="1"/>
</dbReference>
<evidence type="ECO:0000256" key="1">
    <source>
        <dbReference type="SAM" id="SignalP"/>
    </source>
</evidence>
<dbReference type="InterPro" id="IPR018635">
    <property type="entry name" value="UPF0319"/>
</dbReference>
<dbReference type="Proteomes" id="UP000053902">
    <property type="component" value="Unassembled WGS sequence"/>
</dbReference>
<organism evidence="2 3">
    <name type="scientific">Pseudomonas saudiphocaensis</name>
    <dbReference type="NCBI Taxonomy" id="1499686"/>
    <lineage>
        <taxon>Bacteria</taxon>
        <taxon>Pseudomonadati</taxon>
        <taxon>Pseudomonadota</taxon>
        <taxon>Gammaproteobacteria</taxon>
        <taxon>Pseudomonadales</taxon>
        <taxon>Pseudomonadaceae</taxon>
        <taxon>Pseudomonas</taxon>
    </lineage>
</organism>
<keyword evidence="1" id="KW-0732">Signal</keyword>